<feature type="transmembrane region" description="Helical" evidence="12">
    <location>
        <begin position="501"/>
        <end position="528"/>
    </location>
</feature>
<evidence type="ECO:0000313" key="14">
    <source>
        <dbReference type="RefSeq" id="XP_045564718.1"/>
    </source>
</evidence>
<comment type="subcellular location">
    <subcellularLocation>
        <location evidence="1">Cell membrane</location>
        <topology evidence="1">Multi-pass membrane protein</topology>
    </subcellularLocation>
</comment>
<keyword evidence="4" id="KW-1003">Cell membrane</keyword>
<keyword evidence="8" id="KW-0683">Retinol-binding</keyword>
<dbReference type="Proteomes" id="UP001652741">
    <property type="component" value="Chromosome ssa26"/>
</dbReference>
<feature type="transmembrane region" description="Helical" evidence="12">
    <location>
        <begin position="341"/>
        <end position="367"/>
    </location>
</feature>
<dbReference type="RefSeq" id="XP_045564718.1">
    <property type="nucleotide sequence ID" value="XM_045708762.1"/>
</dbReference>
<feature type="transmembrane region" description="Helical" evidence="12">
    <location>
        <begin position="96"/>
        <end position="115"/>
    </location>
</feature>
<dbReference type="Pfam" id="PF14752">
    <property type="entry name" value="RBP_receptor"/>
    <property type="match status" value="1"/>
</dbReference>
<keyword evidence="6" id="KW-0845">Vitamin A</keyword>
<feature type="transmembrane region" description="Helical" evidence="12">
    <location>
        <begin position="458"/>
        <end position="481"/>
    </location>
</feature>
<feature type="transmembrane region" description="Helical" evidence="12">
    <location>
        <begin position="158"/>
        <end position="176"/>
    </location>
</feature>
<evidence type="ECO:0000256" key="10">
    <source>
        <dbReference type="ARBA" id="ARBA00023170"/>
    </source>
</evidence>
<evidence type="ECO:0000256" key="2">
    <source>
        <dbReference type="ARBA" id="ARBA00014411"/>
    </source>
</evidence>
<keyword evidence="10 14" id="KW-0675">Receptor</keyword>
<keyword evidence="3" id="KW-0813">Transport</keyword>
<keyword evidence="7 12" id="KW-1133">Transmembrane helix</keyword>
<dbReference type="PANTHER" id="PTHR21444:SF16">
    <property type="entry name" value="RECEPTOR FOR RETINOL UPTAKE STRA6"/>
    <property type="match status" value="1"/>
</dbReference>
<evidence type="ECO:0000256" key="12">
    <source>
        <dbReference type="SAM" id="Phobius"/>
    </source>
</evidence>
<proteinExistence type="predicted"/>
<feature type="compositionally biased region" description="Low complexity" evidence="11">
    <location>
        <begin position="676"/>
        <end position="698"/>
    </location>
</feature>
<evidence type="ECO:0000256" key="8">
    <source>
        <dbReference type="ARBA" id="ARBA00023072"/>
    </source>
</evidence>
<keyword evidence="13" id="KW-1185">Reference proteome</keyword>
<evidence type="ECO:0000256" key="9">
    <source>
        <dbReference type="ARBA" id="ARBA00023136"/>
    </source>
</evidence>
<dbReference type="InterPro" id="IPR026612">
    <property type="entry name" value="STRA6-like"/>
</dbReference>
<dbReference type="GeneID" id="106587923"/>
<evidence type="ECO:0000256" key="11">
    <source>
        <dbReference type="SAM" id="MobiDB-lite"/>
    </source>
</evidence>
<feature type="transmembrane region" description="Helical" evidence="12">
    <location>
        <begin position="427"/>
        <end position="446"/>
    </location>
</feature>
<feature type="transmembrane region" description="Helical" evidence="12">
    <location>
        <begin position="46"/>
        <end position="65"/>
    </location>
</feature>
<keyword evidence="5 12" id="KW-0812">Transmembrane</keyword>
<evidence type="ECO:0000256" key="5">
    <source>
        <dbReference type="ARBA" id="ARBA00022692"/>
    </source>
</evidence>
<protein>
    <recommendedName>
        <fullName evidence="2">Receptor for retinol uptake STRA6</fullName>
    </recommendedName>
</protein>
<accession>A0ABM3E0W6</accession>
<evidence type="ECO:0000313" key="13">
    <source>
        <dbReference type="Proteomes" id="UP001652741"/>
    </source>
</evidence>
<dbReference type="PANTHER" id="PTHR21444">
    <property type="entry name" value="COILED-COIL DOMAIN-CONTAINING PROTEIN 180"/>
    <property type="match status" value="1"/>
</dbReference>
<sequence>MNQTKVVEEEPYNYYDYSDWYSNNMEPTRPPKEVILPCDPTADDQLFHICIASVSLVVVLILAVLKRRKTLCESFASGSTGISSPVNFLDQTQHKALAVTVFGLVFSKLSVLVLAPDPLPFSKDTPQEIKEYMKLIAIFYWPALYYPLLACGTLHSKLGYVLGSLFSWTHFAVLVWQKIDCPKTPELYKYYSLLASLPQIGCLGFLCIKYPILFLKGAKANGSEDLDSSYYTDYVKLILKKKKSNISTSIRSDKPKLLETVKDTVKSYIYTPQKVFRFPLKLAISAFVSCIAVYQVALLLVILVIPTLHIVRAGIDDKFPFLLESFGIVLSEDRMEVVQIVIHYTWCLEVCYLCGLTLACSLTLIMLMRSMILHRWNLQGLYRGDIYNVYNCQKSIRPSQTGLVCWMGFTGYQAAVISLGMVLQTLVFFICFVWLVFLIIIPILYGQNLILFQVAAKAWPVWVTLILTITLQHVTARFAFIKKDAGTRDLNNRGSLFLLTYLLFLINIVVGLIAAIWRIVITALYNIIHMGRMDISLLNRAAETYDPAYCYYTHYLKVEVSQSHPVMKAFCGLALQAASAGGAGQKMRDAEEACSSSFSMPSGIQLVNQEKRQDKVVNSRRVRARWQLLYTLVNNPSLLGSRKHYQLQPSDSFVNGTNRSAAAGSKKDASSKDASSKPTAAEAGAATPAATDAAAAAN</sequence>
<evidence type="ECO:0000256" key="4">
    <source>
        <dbReference type="ARBA" id="ARBA00022475"/>
    </source>
</evidence>
<gene>
    <name evidence="14" type="primary">LOC106587923</name>
</gene>
<evidence type="ECO:0000256" key="3">
    <source>
        <dbReference type="ARBA" id="ARBA00022448"/>
    </source>
</evidence>
<feature type="compositionally biased region" description="Basic and acidic residues" evidence="11">
    <location>
        <begin position="665"/>
        <end position="675"/>
    </location>
</feature>
<evidence type="ECO:0000256" key="6">
    <source>
        <dbReference type="ARBA" id="ARBA00022893"/>
    </source>
</evidence>
<feature type="transmembrane region" description="Helical" evidence="12">
    <location>
        <begin position="188"/>
        <end position="208"/>
    </location>
</feature>
<feature type="region of interest" description="Disordered" evidence="11">
    <location>
        <begin position="649"/>
        <end position="698"/>
    </location>
</feature>
<feature type="transmembrane region" description="Helical" evidence="12">
    <location>
        <begin position="282"/>
        <end position="305"/>
    </location>
</feature>
<name>A0ABM3E0W6_SALSA</name>
<feature type="compositionally biased region" description="Polar residues" evidence="11">
    <location>
        <begin position="649"/>
        <end position="659"/>
    </location>
</feature>
<feature type="transmembrane region" description="Helical" evidence="12">
    <location>
        <begin position="135"/>
        <end position="151"/>
    </location>
</feature>
<reference evidence="14" key="1">
    <citation type="submission" date="2025-08" db="UniProtKB">
        <authorList>
            <consortium name="RefSeq"/>
        </authorList>
    </citation>
    <scope>IDENTIFICATION</scope>
</reference>
<keyword evidence="9 12" id="KW-0472">Membrane</keyword>
<evidence type="ECO:0000256" key="7">
    <source>
        <dbReference type="ARBA" id="ARBA00022989"/>
    </source>
</evidence>
<organism evidence="13 14">
    <name type="scientific">Salmo salar</name>
    <name type="common">Atlantic salmon</name>
    <dbReference type="NCBI Taxonomy" id="8030"/>
    <lineage>
        <taxon>Eukaryota</taxon>
        <taxon>Metazoa</taxon>
        <taxon>Chordata</taxon>
        <taxon>Craniata</taxon>
        <taxon>Vertebrata</taxon>
        <taxon>Euteleostomi</taxon>
        <taxon>Actinopterygii</taxon>
        <taxon>Neopterygii</taxon>
        <taxon>Teleostei</taxon>
        <taxon>Protacanthopterygii</taxon>
        <taxon>Salmoniformes</taxon>
        <taxon>Salmonidae</taxon>
        <taxon>Salmoninae</taxon>
        <taxon>Salmo</taxon>
    </lineage>
</organism>
<evidence type="ECO:0000256" key="1">
    <source>
        <dbReference type="ARBA" id="ARBA00004651"/>
    </source>
</evidence>